<keyword evidence="4" id="KW-1185">Reference proteome</keyword>
<dbReference type="PANTHER" id="PTHR24078:SF553">
    <property type="entry name" value="DNAJ HOMOLOG SUBFAMILY B MEMBER 5"/>
    <property type="match status" value="1"/>
</dbReference>
<dbReference type="InterPro" id="IPR002939">
    <property type="entry name" value="DnaJ_C"/>
</dbReference>
<dbReference type="InterPro" id="IPR051339">
    <property type="entry name" value="DnaJ_subfamily_B"/>
</dbReference>
<protein>
    <submittedName>
        <fullName evidence="3">Heat shock protein 40</fullName>
    </submittedName>
</protein>
<dbReference type="InterPro" id="IPR001623">
    <property type="entry name" value="DnaJ_domain"/>
</dbReference>
<sequence>MGKSMQNVILEQRGLFNLRCFPCVLAFGIRFWNDYSEFDFYKILGVSKTATVAELKKAYRSLALKWHPDKHADPKEKQQVDAAAVAKICSTAEVKFKDISEAYDVLSDKEKRKIYDSGGEEALKGGSTSGFSYRYAPADPNVIFANLFSSDPDFGKFFGGFSSGDKFVEMPFGRAMPTGNGQPIKKVNNIDLLISLEELYTGTTKKMKVTRQRFSNGMPIRDEKIFAVDIRKGWKDGTKITFSASGDQASSTVPAADLVFILKTRPHPRFVRSGNNLLYKYRVGLLKALTGFTLMIEHLDGHLKEVPIDEIINPRTRKVLAYEGRTKRIFIS</sequence>
<dbReference type="SUPFAM" id="SSF46565">
    <property type="entry name" value="Chaperone J-domain"/>
    <property type="match status" value="1"/>
</dbReference>
<dbReference type="CDD" id="cd10747">
    <property type="entry name" value="DnaJ_C"/>
    <property type="match status" value="1"/>
</dbReference>
<dbReference type="Gene3D" id="2.60.260.20">
    <property type="entry name" value="Urease metallochaperone UreE, N-terminal domain"/>
    <property type="match status" value="2"/>
</dbReference>
<dbReference type="PROSITE" id="PS50076">
    <property type="entry name" value="DNAJ_2"/>
    <property type="match status" value="1"/>
</dbReference>
<dbReference type="InterPro" id="IPR018253">
    <property type="entry name" value="DnaJ_domain_CS"/>
</dbReference>
<dbReference type="Proteomes" id="UP000823046">
    <property type="component" value="Unassembled WGS sequence"/>
</dbReference>
<dbReference type="SUPFAM" id="SSF49493">
    <property type="entry name" value="HSP40/DnaJ peptide-binding domain"/>
    <property type="match status" value="2"/>
</dbReference>
<dbReference type="EMBL" id="JADAQX010000515">
    <property type="protein sequence ID" value="KAF8820015.1"/>
    <property type="molecule type" value="Genomic_DNA"/>
</dbReference>
<comment type="caution">
    <text evidence="3">The sequence shown here is derived from an EMBL/GenBank/DDBJ whole genome shotgun (WGS) entry which is preliminary data.</text>
</comment>
<evidence type="ECO:0000313" key="4">
    <source>
        <dbReference type="Proteomes" id="UP000823046"/>
    </source>
</evidence>
<dbReference type="Pfam" id="PF00226">
    <property type="entry name" value="DnaJ"/>
    <property type="match status" value="1"/>
</dbReference>
<dbReference type="CDD" id="cd06257">
    <property type="entry name" value="DnaJ"/>
    <property type="match status" value="1"/>
</dbReference>
<keyword evidence="3" id="KW-0346">Stress response</keyword>
<dbReference type="SMART" id="SM00271">
    <property type="entry name" value="DnaJ"/>
    <property type="match status" value="1"/>
</dbReference>
<evidence type="ECO:0000313" key="3">
    <source>
        <dbReference type="EMBL" id="KAF8820015.1"/>
    </source>
</evidence>
<evidence type="ECO:0000259" key="2">
    <source>
        <dbReference type="PROSITE" id="PS50076"/>
    </source>
</evidence>
<gene>
    <name evidence="3" type="ORF">IE077_003681</name>
</gene>
<dbReference type="Pfam" id="PF01556">
    <property type="entry name" value="DnaJ_C"/>
    <property type="match status" value="1"/>
</dbReference>
<dbReference type="Gene3D" id="1.10.287.110">
    <property type="entry name" value="DnaJ domain"/>
    <property type="match status" value="1"/>
</dbReference>
<keyword evidence="1" id="KW-0143">Chaperone</keyword>
<accession>A0ABQ7J8M9</accession>
<dbReference type="PRINTS" id="PR00625">
    <property type="entry name" value="JDOMAIN"/>
</dbReference>
<feature type="domain" description="J" evidence="2">
    <location>
        <begin position="39"/>
        <end position="119"/>
    </location>
</feature>
<dbReference type="InterPro" id="IPR036869">
    <property type="entry name" value="J_dom_sf"/>
</dbReference>
<organism evidence="3 4">
    <name type="scientific">Cardiosporidium cionae</name>
    <dbReference type="NCBI Taxonomy" id="476202"/>
    <lineage>
        <taxon>Eukaryota</taxon>
        <taxon>Sar</taxon>
        <taxon>Alveolata</taxon>
        <taxon>Apicomplexa</taxon>
        <taxon>Aconoidasida</taxon>
        <taxon>Nephromycida</taxon>
        <taxon>Cardiosporidium</taxon>
    </lineage>
</organism>
<evidence type="ECO:0000256" key="1">
    <source>
        <dbReference type="ARBA" id="ARBA00023186"/>
    </source>
</evidence>
<proteinExistence type="predicted"/>
<reference evidence="3 4" key="1">
    <citation type="journal article" date="2020" name="bioRxiv">
        <title>Metabolic contributions of an alphaproteobacterial endosymbiont in the apicomplexan Cardiosporidium cionae.</title>
        <authorList>
            <person name="Hunter E.S."/>
            <person name="Paight C.J."/>
            <person name="Lane C.E."/>
        </authorList>
    </citation>
    <scope>NUCLEOTIDE SEQUENCE [LARGE SCALE GENOMIC DNA]</scope>
    <source>
        <strain evidence="3">ESH_2018</strain>
    </source>
</reference>
<name>A0ABQ7J8M9_9APIC</name>
<dbReference type="PROSITE" id="PS00636">
    <property type="entry name" value="DNAJ_1"/>
    <property type="match status" value="1"/>
</dbReference>
<dbReference type="InterPro" id="IPR008971">
    <property type="entry name" value="HSP40/DnaJ_pept-bd"/>
</dbReference>
<dbReference type="PANTHER" id="PTHR24078">
    <property type="entry name" value="DNAJ HOMOLOG SUBFAMILY C MEMBER"/>
    <property type="match status" value="1"/>
</dbReference>